<protein>
    <submittedName>
        <fullName evidence="2">Uncharacterized protein</fullName>
    </submittedName>
</protein>
<accession>A0AC34Q6E8</accession>
<evidence type="ECO:0000313" key="2">
    <source>
        <dbReference type="WBParaSite" id="JU765_v2.g13280.t1"/>
    </source>
</evidence>
<name>A0AC34Q6E8_9BILA</name>
<reference evidence="2" key="1">
    <citation type="submission" date="2022-11" db="UniProtKB">
        <authorList>
            <consortium name="WormBaseParasite"/>
        </authorList>
    </citation>
    <scope>IDENTIFICATION</scope>
</reference>
<sequence length="74" mass="8744">MTFAVLAAPNRYFDAEHFHVKRAINPFMDSIGKRSHDPNFLRFNPLKPRYYEVFDDKPTVKRTPLVFVPVYVSK</sequence>
<dbReference type="Proteomes" id="UP000887576">
    <property type="component" value="Unplaced"/>
</dbReference>
<organism evidence="1 2">
    <name type="scientific">Panagrolaimus sp. JU765</name>
    <dbReference type="NCBI Taxonomy" id="591449"/>
    <lineage>
        <taxon>Eukaryota</taxon>
        <taxon>Metazoa</taxon>
        <taxon>Ecdysozoa</taxon>
        <taxon>Nematoda</taxon>
        <taxon>Chromadorea</taxon>
        <taxon>Rhabditida</taxon>
        <taxon>Tylenchina</taxon>
        <taxon>Panagrolaimomorpha</taxon>
        <taxon>Panagrolaimoidea</taxon>
        <taxon>Panagrolaimidae</taxon>
        <taxon>Panagrolaimus</taxon>
    </lineage>
</organism>
<proteinExistence type="predicted"/>
<dbReference type="WBParaSite" id="JU765_v2.g13280.t1">
    <property type="protein sequence ID" value="JU765_v2.g13280.t1"/>
    <property type="gene ID" value="JU765_v2.g13280"/>
</dbReference>
<evidence type="ECO:0000313" key="1">
    <source>
        <dbReference type="Proteomes" id="UP000887576"/>
    </source>
</evidence>